<dbReference type="RefSeq" id="XP_013097048.2">
    <property type="nucleotide sequence ID" value="XM_013241594.2"/>
</dbReference>
<organism evidence="5 6">
    <name type="scientific">Biomphalaria glabrata</name>
    <name type="common">Bloodfluke planorb</name>
    <name type="synonym">Freshwater snail</name>
    <dbReference type="NCBI Taxonomy" id="6526"/>
    <lineage>
        <taxon>Eukaryota</taxon>
        <taxon>Metazoa</taxon>
        <taxon>Spiralia</taxon>
        <taxon>Lophotrochozoa</taxon>
        <taxon>Mollusca</taxon>
        <taxon>Gastropoda</taxon>
        <taxon>Heterobranchia</taxon>
        <taxon>Euthyneura</taxon>
        <taxon>Panpulmonata</taxon>
        <taxon>Hygrophila</taxon>
        <taxon>Lymnaeoidea</taxon>
        <taxon>Planorbidae</taxon>
        <taxon>Biomphalaria</taxon>
    </lineage>
</organism>
<feature type="active site" description="Charge relay system" evidence="2">
    <location>
        <position position="389"/>
    </location>
</feature>
<reference evidence="5" key="1">
    <citation type="submission" date="2020-05" db="UniProtKB">
        <authorList>
            <consortium name="EnsemblMetazoa"/>
        </authorList>
    </citation>
    <scope>IDENTIFICATION</scope>
    <source>
        <strain evidence="5">BB02</strain>
    </source>
</reference>
<dbReference type="Proteomes" id="UP000076420">
    <property type="component" value="Unassembled WGS sequence"/>
</dbReference>
<dbReference type="Pfam" id="PF04775">
    <property type="entry name" value="Bile_Hydr_Trans"/>
    <property type="match status" value="1"/>
</dbReference>
<comment type="similarity">
    <text evidence="1">Belongs to the C/M/P thioester hydrolase family.</text>
</comment>
<dbReference type="PANTHER" id="PTHR10824">
    <property type="entry name" value="ACYL-COENZYME A THIOESTERASE-RELATED"/>
    <property type="match status" value="1"/>
</dbReference>
<dbReference type="GO" id="GO:0047617">
    <property type="term" value="F:fatty acyl-CoA hydrolase activity"/>
    <property type="evidence" value="ECO:0007669"/>
    <property type="project" value="TreeGrafter"/>
</dbReference>
<evidence type="ECO:0000313" key="6">
    <source>
        <dbReference type="Proteomes" id="UP000076420"/>
    </source>
</evidence>
<dbReference type="OrthoDB" id="2498029at2759"/>
<dbReference type="InterPro" id="IPR042490">
    <property type="entry name" value="Thio_Ohase/BAAT_N"/>
</dbReference>
<evidence type="ECO:0000256" key="1">
    <source>
        <dbReference type="ARBA" id="ARBA00006538"/>
    </source>
</evidence>
<dbReference type="InterPro" id="IPR014940">
    <property type="entry name" value="BAAT_C"/>
</dbReference>
<dbReference type="Gene3D" id="2.60.40.2240">
    <property type="entry name" value="Acyl-CoA thioester hydrolase/BAAT N-terminal domain"/>
    <property type="match status" value="1"/>
</dbReference>
<sequence>MLSRQAIHRLVTISRHVQLTSQRCSSSLLPVNLKISKTRALVDEKVQIQVSKLSDGQKITLQAYMTEGDKQFGACGQYIADQTGCVDTYKDVSYGGTFEGLEPMGLFWSMKTTPGVKQGRLIKGDVMSPYNVTIAVHDGFKEFDSLPWSDSSSSLASCHLERYYAAPGVQRFPLAENGLYGTLLTPPGDGPFPAIIHFFGLGGGILEFRAALLASHGFATLAVGYVGLPGLPRNELELDFNYFLKIFDWLAQHPKVDNKNIGGIGTCVGSGYLQFITSMRPAMKCIATVNTPGMLIGTEQIVEGELIQAGKFKFDRITKVNDQISFRNMFSANEEIPVCPSWRHGAKMLAIQGLDDQCVNPALVEKFKEKIPPEFINNFTFIAYPGAGHLIEPPYAPRCGTSYNKIFKMNMLWGGSDKQHSQAQEDSWPKILQFFNQHLQK</sequence>
<dbReference type="Pfam" id="PF08840">
    <property type="entry name" value="BAAT_C"/>
    <property type="match status" value="1"/>
</dbReference>
<feature type="domain" description="BAAT/Acyl-CoA thioester hydrolase C-terminal" evidence="4">
    <location>
        <begin position="239"/>
        <end position="440"/>
    </location>
</feature>
<evidence type="ECO:0000256" key="2">
    <source>
        <dbReference type="PIRSR" id="PIRSR016521-1"/>
    </source>
</evidence>
<dbReference type="SUPFAM" id="SSF53474">
    <property type="entry name" value="alpha/beta-Hydrolases"/>
    <property type="match status" value="1"/>
</dbReference>
<feature type="active site" description="Charge relay system" evidence="2">
    <location>
        <position position="267"/>
    </location>
</feature>
<dbReference type="VEuPathDB" id="VectorBase:BGLAX_050170"/>
<dbReference type="KEGG" id="bgt:106080254"/>
<dbReference type="InterPro" id="IPR016662">
    <property type="entry name" value="Acyl-CoA_thioEstase_long-chain"/>
</dbReference>
<dbReference type="InterPro" id="IPR006862">
    <property type="entry name" value="Thio_Ohase/aa_AcTrfase"/>
</dbReference>
<evidence type="ECO:0008006" key="7">
    <source>
        <dbReference type="Google" id="ProtNLM"/>
    </source>
</evidence>
<dbReference type="GO" id="GO:0006637">
    <property type="term" value="P:acyl-CoA metabolic process"/>
    <property type="evidence" value="ECO:0007669"/>
    <property type="project" value="InterPro"/>
</dbReference>
<proteinExistence type="inferred from homology"/>
<dbReference type="EnsemblMetazoa" id="BGLB012662-RC">
    <property type="protein sequence ID" value="BGLB012662-PC"/>
    <property type="gene ID" value="BGLB012662"/>
</dbReference>
<feature type="active site" description="Charge relay system" evidence="2">
    <location>
        <position position="356"/>
    </location>
</feature>
<dbReference type="EnsemblMetazoa" id="BGLB012662-RB">
    <property type="protein sequence ID" value="BGLB012662-PB"/>
    <property type="gene ID" value="BGLB012662"/>
</dbReference>
<dbReference type="InterPro" id="IPR029058">
    <property type="entry name" value="AB_hydrolase_fold"/>
</dbReference>
<dbReference type="AlphaFoldDB" id="A0A2C9K3U6"/>
<feature type="domain" description="Acyl-CoA thioester hydrolase/bile acid-CoA amino acid N-acetyltransferase" evidence="3">
    <location>
        <begin position="43"/>
        <end position="175"/>
    </location>
</feature>
<evidence type="ECO:0000259" key="3">
    <source>
        <dbReference type="Pfam" id="PF04775"/>
    </source>
</evidence>
<protein>
    <recommendedName>
        <fullName evidence="7">BAAT/Acyl-CoA thioester hydrolase C-terminal domain-containing protein</fullName>
    </recommendedName>
</protein>
<name>A0A2C9K3U6_BIOGL</name>
<dbReference type="EnsemblMetazoa" id="BGLB012662-RD">
    <property type="protein sequence ID" value="BGLB012662-PD"/>
    <property type="gene ID" value="BGLB012662"/>
</dbReference>
<evidence type="ECO:0000313" key="5">
    <source>
        <dbReference type="EnsemblMetazoa" id="BGLB012662-PD"/>
    </source>
</evidence>
<dbReference type="GO" id="GO:0006631">
    <property type="term" value="P:fatty acid metabolic process"/>
    <property type="evidence" value="ECO:0007669"/>
    <property type="project" value="TreeGrafter"/>
</dbReference>
<dbReference type="PIRSF" id="PIRSF016521">
    <property type="entry name" value="Acyl-CoA_hydro"/>
    <property type="match status" value="1"/>
</dbReference>
<accession>A0A2C9K3U6</accession>
<dbReference type="Gene3D" id="3.40.50.1820">
    <property type="entry name" value="alpha/beta hydrolase"/>
    <property type="match status" value="1"/>
</dbReference>
<dbReference type="VEuPathDB" id="VectorBase:BGLB012662"/>
<dbReference type="STRING" id="6526.A0A2C9K3U6"/>
<evidence type="ECO:0000259" key="4">
    <source>
        <dbReference type="Pfam" id="PF08840"/>
    </source>
</evidence>
<gene>
    <name evidence="5" type="primary">106080254</name>
</gene>
<dbReference type="PANTHER" id="PTHR10824:SF4">
    <property type="entry name" value="ACYL-COENZYME A THIOESTERASE 1-LIKE"/>
    <property type="match status" value="1"/>
</dbReference>